<dbReference type="InterPro" id="IPR003251">
    <property type="entry name" value="Rr_diiron-bd_dom"/>
</dbReference>
<evidence type="ECO:0000259" key="1">
    <source>
        <dbReference type="Pfam" id="PF02915"/>
    </source>
</evidence>
<dbReference type="GO" id="GO:0046872">
    <property type="term" value="F:metal ion binding"/>
    <property type="evidence" value="ECO:0007669"/>
    <property type="project" value="InterPro"/>
</dbReference>
<dbReference type="SUPFAM" id="SSF47240">
    <property type="entry name" value="Ferritin-like"/>
    <property type="match status" value="1"/>
</dbReference>
<proteinExistence type="predicted"/>
<dbReference type="OrthoDB" id="573482at2"/>
<reference evidence="3" key="1">
    <citation type="submission" date="2015-05" db="EMBL/GenBank/DDBJ databases">
        <authorList>
            <person name="Urmite Genomes"/>
        </authorList>
    </citation>
    <scope>NUCLEOTIDE SEQUENCE [LARGE SCALE GENOMIC DNA]</scope>
    <source>
        <strain evidence="3">LF1</strain>
    </source>
</reference>
<dbReference type="Gene3D" id="1.20.5.420">
    <property type="entry name" value="Immunoglobulin FC, subunit C"/>
    <property type="match status" value="1"/>
</dbReference>
<dbReference type="CDD" id="cd00657">
    <property type="entry name" value="Ferritin_like"/>
    <property type="match status" value="1"/>
</dbReference>
<dbReference type="AlphaFoldDB" id="A0A0U1NVL1"/>
<feature type="domain" description="Rubrerythrin diiron-binding" evidence="1">
    <location>
        <begin position="94"/>
        <end position="145"/>
    </location>
</feature>
<dbReference type="RefSeq" id="WP_090633777.1">
    <property type="nucleotide sequence ID" value="NZ_CVRB01000002.1"/>
</dbReference>
<name>A0A0U1NVL1_9BACI</name>
<organism evidence="2 3">
    <name type="scientific">Neobacillus massiliamazoniensis</name>
    <dbReference type="NCBI Taxonomy" id="1499688"/>
    <lineage>
        <taxon>Bacteria</taxon>
        <taxon>Bacillati</taxon>
        <taxon>Bacillota</taxon>
        <taxon>Bacilli</taxon>
        <taxon>Bacillales</taxon>
        <taxon>Bacillaceae</taxon>
        <taxon>Neobacillus</taxon>
    </lineage>
</organism>
<dbReference type="STRING" id="1499688.BN000_01988"/>
<sequence length="148" mass="17641">MYHYTNYYDAAYRQPNKLVSDIEKAINGEYSAIHCYALIARMATDERERKQILEIRQDEIKHLQTFEQMYVRLTGKQPKPKVVEQCPNQYVNGLEFALLDEQKTVDFYLEISDYATDQHIKKAFRRAAADEQNHAVWFLYFYTKAKKI</sequence>
<dbReference type="EMBL" id="CVRB01000002">
    <property type="protein sequence ID" value="CRK82067.1"/>
    <property type="molecule type" value="Genomic_DNA"/>
</dbReference>
<gene>
    <name evidence="2" type="ORF">BN000_01988</name>
</gene>
<dbReference type="Gene3D" id="1.20.120.660">
    <property type="entry name" value="IL-4 antagonist (De novo design) like domain"/>
    <property type="match status" value="1"/>
</dbReference>
<keyword evidence="3" id="KW-1185">Reference proteome</keyword>
<evidence type="ECO:0000313" key="2">
    <source>
        <dbReference type="EMBL" id="CRK82067.1"/>
    </source>
</evidence>
<protein>
    <submittedName>
        <fullName evidence="2">Ferritin/ribonucleotide reductase-like protein</fullName>
    </submittedName>
</protein>
<dbReference type="GO" id="GO:0016491">
    <property type="term" value="F:oxidoreductase activity"/>
    <property type="evidence" value="ECO:0007669"/>
    <property type="project" value="InterPro"/>
</dbReference>
<evidence type="ECO:0000313" key="3">
    <source>
        <dbReference type="Proteomes" id="UP000199087"/>
    </source>
</evidence>
<dbReference type="InterPro" id="IPR009078">
    <property type="entry name" value="Ferritin-like_SF"/>
</dbReference>
<dbReference type="Pfam" id="PF02915">
    <property type="entry name" value="Rubrerythrin"/>
    <property type="match status" value="1"/>
</dbReference>
<accession>A0A0U1NVL1</accession>
<dbReference type="Proteomes" id="UP000199087">
    <property type="component" value="Unassembled WGS sequence"/>
</dbReference>